<accession>A0ABV1E1R9</accession>
<evidence type="ECO:0000313" key="3">
    <source>
        <dbReference type="Proteomes" id="UP001489509"/>
    </source>
</evidence>
<dbReference type="PANTHER" id="PTHR36444">
    <property type="entry name" value="TRANSCRIPTIONAL REGULATOR PROTEIN YOBU-RELATED"/>
    <property type="match status" value="1"/>
</dbReference>
<evidence type="ECO:0000259" key="1">
    <source>
        <dbReference type="SMART" id="SM00871"/>
    </source>
</evidence>
<sequence length="244" mass="27463">MNVSYERVVLSPKTVAGLGLRTSNLSDSMNEDIGGLWNRFYSQAFERIPDKVTGRGIGLYHHYESDHLGAYDMMACCEVTGVDRLPEGFTTATIAGGPYARFVIHGDVQKAVAAFWQELWTLGLPRAYTTDFEEYICGSGGMQDMEIHIYIALDEEKQETPVCQSCGMPMNGQEWGTEVDGCKSTEYCKDCYENGAFTTAPTLEGMIEQCLPFLMQSSSFENEEAARQAMRRYLPTLRRWKKTQ</sequence>
<name>A0ABV1E1R9_9FIRM</name>
<protein>
    <submittedName>
        <fullName evidence="2">Effector binding domain-containing protein</fullName>
    </submittedName>
</protein>
<dbReference type="Proteomes" id="UP001489509">
    <property type="component" value="Unassembled WGS sequence"/>
</dbReference>
<dbReference type="InterPro" id="IPR011256">
    <property type="entry name" value="Reg_factor_effector_dom_sf"/>
</dbReference>
<dbReference type="Pfam" id="PF12674">
    <property type="entry name" value="Zn_ribbon_2"/>
    <property type="match status" value="1"/>
</dbReference>
<proteinExistence type="predicted"/>
<dbReference type="InterPro" id="IPR025868">
    <property type="entry name" value="Zn_ribbon_dom_put"/>
</dbReference>
<feature type="domain" description="AraC effector-binding" evidence="1">
    <location>
        <begin position="3"/>
        <end position="154"/>
    </location>
</feature>
<dbReference type="InterPro" id="IPR010499">
    <property type="entry name" value="AraC_E-bd"/>
</dbReference>
<evidence type="ECO:0000313" key="2">
    <source>
        <dbReference type="EMBL" id="MEQ2441248.1"/>
    </source>
</evidence>
<dbReference type="PANTHER" id="PTHR36444:SF2">
    <property type="entry name" value="TRANSCRIPTIONAL REGULATOR PROTEIN YOBU-RELATED"/>
    <property type="match status" value="1"/>
</dbReference>
<dbReference type="Gene3D" id="3.20.80.10">
    <property type="entry name" value="Regulatory factor, effector binding domain"/>
    <property type="match status" value="1"/>
</dbReference>
<reference evidence="2 3" key="1">
    <citation type="submission" date="2024-03" db="EMBL/GenBank/DDBJ databases">
        <title>Human intestinal bacterial collection.</title>
        <authorList>
            <person name="Pauvert C."/>
            <person name="Hitch T.C.A."/>
            <person name="Clavel T."/>
        </authorList>
    </citation>
    <scope>NUCLEOTIDE SEQUENCE [LARGE SCALE GENOMIC DNA]</scope>
    <source>
        <strain evidence="2 3">CLA-JM-H44</strain>
    </source>
</reference>
<comment type="caution">
    <text evidence="2">The sequence shown here is derived from an EMBL/GenBank/DDBJ whole genome shotgun (WGS) entry which is preliminary data.</text>
</comment>
<dbReference type="SMART" id="SM00871">
    <property type="entry name" value="AraC_E_bind"/>
    <property type="match status" value="1"/>
</dbReference>
<dbReference type="InterPro" id="IPR029441">
    <property type="entry name" value="Cass2"/>
</dbReference>
<gene>
    <name evidence="2" type="ORF">WMO26_10465</name>
</gene>
<organism evidence="2 3">
    <name type="scientific">Solibaculum intestinale</name>
    <dbReference type="NCBI Taxonomy" id="3133165"/>
    <lineage>
        <taxon>Bacteria</taxon>
        <taxon>Bacillati</taxon>
        <taxon>Bacillota</taxon>
        <taxon>Clostridia</taxon>
        <taxon>Eubacteriales</taxon>
        <taxon>Oscillospiraceae</taxon>
        <taxon>Solibaculum</taxon>
    </lineage>
</organism>
<dbReference type="RefSeq" id="WP_349220220.1">
    <property type="nucleotide sequence ID" value="NZ_JBBMFD010000020.1"/>
</dbReference>
<keyword evidence="3" id="KW-1185">Reference proteome</keyword>
<dbReference type="InterPro" id="IPR053182">
    <property type="entry name" value="YobU-like_regulator"/>
</dbReference>
<dbReference type="Pfam" id="PF14526">
    <property type="entry name" value="Cass2"/>
    <property type="match status" value="1"/>
</dbReference>
<dbReference type="EMBL" id="JBBMFD010000020">
    <property type="protein sequence ID" value="MEQ2441248.1"/>
    <property type="molecule type" value="Genomic_DNA"/>
</dbReference>
<dbReference type="SUPFAM" id="SSF55136">
    <property type="entry name" value="Probable bacterial effector-binding domain"/>
    <property type="match status" value="1"/>
</dbReference>